<dbReference type="Proteomes" id="UP000461880">
    <property type="component" value="Unassembled WGS sequence"/>
</dbReference>
<keyword evidence="4" id="KW-0233">DNA recombination</keyword>
<name>A0A7X2TG12_9FIRM</name>
<evidence type="ECO:0000259" key="5">
    <source>
        <dbReference type="Pfam" id="PF01609"/>
    </source>
</evidence>
<feature type="domain" description="Transposase IS4-like" evidence="5">
    <location>
        <begin position="99"/>
        <end position="347"/>
    </location>
</feature>
<proteinExistence type="inferred from homology"/>
<dbReference type="GO" id="GO:0004803">
    <property type="term" value="F:transposase activity"/>
    <property type="evidence" value="ECO:0007669"/>
    <property type="project" value="InterPro"/>
</dbReference>
<evidence type="ECO:0000313" key="7">
    <source>
        <dbReference type="Proteomes" id="UP000461880"/>
    </source>
</evidence>
<dbReference type="InterPro" id="IPR002559">
    <property type="entry name" value="Transposase_11"/>
</dbReference>
<protein>
    <submittedName>
        <fullName evidence="6">IS4 family transposase</fullName>
    </submittedName>
</protein>
<dbReference type="PANTHER" id="PTHR33258">
    <property type="entry name" value="TRANSPOSASE INSL FOR INSERTION SEQUENCE ELEMENT IS186A-RELATED"/>
    <property type="match status" value="1"/>
</dbReference>
<keyword evidence="2" id="KW-0815">Transposition</keyword>
<accession>A0A7X2TG12</accession>
<evidence type="ECO:0000256" key="3">
    <source>
        <dbReference type="ARBA" id="ARBA00023125"/>
    </source>
</evidence>
<sequence>MKNKIARLDQLKVVNHLVNDTDCDFTRNRKLSFPDVVMLIISMAGCPIREELLDYFDYGINTATASAFVQARSKVLPDAFEQLLHLFNKAYPCTETYKGYRLIAVDGSDLNIPYDADDLDTYQSNAPDVKGTNQFHINAAYDILNNRYVDMIIQGKAHYYEQKAMWTMAERFPEKKTIFVADRNYPTWNNMEHIIRSGKYFLIRTKDIHGSTSLLRKFNLPNSEFDLDIRTILTTKQTYDVKLHPEKYRILSNTSTFDFFDEEAFYDVSYRVVRFKLDGTEDYECIITNLPREEFSPAEIKELYHLRWQEEISFRHLKYSSDLSAVHARKRSSILQEIWARAILYNFSSIIIRELAKRKAKKKRKYEYVINKTRAIHLIRDLLMKRKGGSSPPDLEGLISNEILPLRPGRSDPRKVRTQSVIPFNYRFS</sequence>
<dbReference type="Pfam" id="PF01609">
    <property type="entry name" value="DDE_Tnp_1"/>
    <property type="match status" value="1"/>
</dbReference>
<dbReference type="Gene3D" id="3.90.350.10">
    <property type="entry name" value="Transposase Inhibitor Protein From Tn5, Chain A, domain 1"/>
    <property type="match status" value="1"/>
</dbReference>
<evidence type="ECO:0000256" key="4">
    <source>
        <dbReference type="ARBA" id="ARBA00023172"/>
    </source>
</evidence>
<comment type="similarity">
    <text evidence="1">Belongs to the transposase 11 family.</text>
</comment>
<evidence type="ECO:0000256" key="2">
    <source>
        <dbReference type="ARBA" id="ARBA00022578"/>
    </source>
</evidence>
<dbReference type="PANTHER" id="PTHR33258:SF1">
    <property type="entry name" value="TRANSPOSASE INSL FOR INSERTION SEQUENCE ELEMENT IS186A-RELATED"/>
    <property type="match status" value="1"/>
</dbReference>
<dbReference type="SUPFAM" id="SSF53098">
    <property type="entry name" value="Ribonuclease H-like"/>
    <property type="match status" value="1"/>
</dbReference>
<dbReference type="GO" id="GO:0006313">
    <property type="term" value="P:DNA transposition"/>
    <property type="evidence" value="ECO:0007669"/>
    <property type="project" value="InterPro"/>
</dbReference>
<comment type="caution">
    <text evidence="6">The sequence shown here is derived from an EMBL/GenBank/DDBJ whole genome shotgun (WGS) entry which is preliminary data.</text>
</comment>
<dbReference type="InterPro" id="IPR012337">
    <property type="entry name" value="RNaseH-like_sf"/>
</dbReference>
<gene>
    <name evidence="6" type="ORF">FYJ51_07175</name>
</gene>
<dbReference type="AlphaFoldDB" id="A0A7X2TG12"/>
<dbReference type="InterPro" id="IPR047952">
    <property type="entry name" value="Transpos_IS4"/>
</dbReference>
<reference evidence="6 7" key="1">
    <citation type="submission" date="2019-08" db="EMBL/GenBank/DDBJ databases">
        <title>In-depth cultivation of the pig gut microbiome towards novel bacterial diversity and tailored functional studies.</title>
        <authorList>
            <person name="Wylensek D."/>
            <person name="Hitch T.C.A."/>
            <person name="Clavel T."/>
        </authorList>
    </citation>
    <scope>NUCLEOTIDE SEQUENCE [LARGE SCALE GENOMIC DNA]</scope>
    <source>
        <strain evidence="6 7">Oil+RF-744-GAM-WT-6</strain>
    </source>
</reference>
<evidence type="ECO:0000313" key="6">
    <source>
        <dbReference type="EMBL" id="MSS58685.1"/>
    </source>
</evidence>
<organism evidence="6 7">
    <name type="scientific">Stecheria intestinalis</name>
    <dbReference type="NCBI Taxonomy" id="2606630"/>
    <lineage>
        <taxon>Bacteria</taxon>
        <taxon>Bacillati</taxon>
        <taxon>Bacillota</taxon>
        <taxon>Erysipelotrichia</taxon>
        <taxon>Erysipelotrichales</taxon>
        <taxon>Erysipelotrichaceae</taxon>
        <taxon>Stecheria</taxon>
    </lineage>
</organism>
<evidence type="ECO:0000256" key="1">
    <source>
        <dbReference type="ARBA" id="ARBA00010075"/>
    </source>
</evidence>
<dbReference type="RefSeq" id="WP_154504536.1">
    <property type="nucleotide sequence ID" value="NZ_VUMN01000014.1"/>
</dbReference>
<dbReference type="GO" id="GO:0003677">
    <property type="term" value="F:DNA binding"/>
    <property type="evidence" value="ECO:0007669"/>
    <property type="project" value="UniProtKB-KW"/>
</dbReference>
<dbReference type="NCBIfam" id="NF033592">
    <property type="entry name" value="transpos_IS4_1"/>
    <property type="match status" value="1"/>
</dbReference>
<keyword evidence="3" id="KW-0238">DNA-binding</keyword>
<keyword evidence="7" id="KW-1185">Reference proteome</keyword>
<dbReference type="EMBL" id="VUMN01000014">
    <property type="protein sequence ID" value="MSS58685.1"/>
    <property type="molecule type" value="Genomic_DNA"/>
</dbReference>